<dbReference type="EMBL" id="SZON01003892">
    <property type="protein sequence ID" value="TKI77525.1"/>
    <property type="molecule type" value="Genomic_DNA"/>
</dbReference>
<dbReference type="Proteomes" id="UP000305222">
    <property type="component" value="Unassembled WGS sequence"/>
</dbReference>
<evidence type="ECO:0000256" key="1">
    <source>
        <dbReference type="SAM" id="Phobius"/>
    </source>
</evidence>
<keyword evidence="1" id="KW-0812">Transmembrane</keyword>
<evidence type="ECO:0000313" key="3">
    <source>
        <dbReference type="Proteomes" id="UP000305222"/>
    </source>
</evidence>
<comment type="caution">
    <text evidence="2">The sequence shown here is derived from an EMBL/GenBank/DDBJ whole genome shotgun (WGS) entry which is preliminary data.</text>
</comment>
<accession>A0A4U2ZS88</accession>
<feature type="transmembrane region" description="Helical" evidence="1">
    <location>
        <begin position="33"/>
        <end position="56"/>
    </location>
</feature>
<keyword evidence="1" id="KW-1133">Transmembrane helix</keyword>
<sequence length="82" mass="8914">NRLGSAIGVAVLASLLAGFGNNSVQNNAQSDFLPYQVALIGSAIFLLVALLFSLRISDKEVMSKKKKKRLPILQKEKEVVNE</sequence>
<organism evidence="2 3">
    <name type="scientific">Bacillus wiedmannii</name>
    <dbReference type="NCBI Taxonomy" id="1890302"/>
    <lineage>
        <taxon>Bacteria</taxon>
        <taxon>Bacillati</taxon>
        <taxon>Bacillota</taxon>
        <taxon>Bacilli</taxon>
        <taxon>Bacillales</taxon>
        <taxon>Bacillaceae</taxon>
        <taxon>Bacillus</taxon>
        <taxon>Bacillus cereus group</taxon>
    </lineage>
</organism>
<reference evidence="2 3" key="1">
    <citation type="journal article" date="2019" name="Environ. Microbiol.">
        <title>An active ?-lactamase is a part of an orchestrated cell wall stress resistance network of Bacillus subtilis and related rhizosphere species.</title>
        <authorList>
            <person name="Bucher T."/>
            <person name="Keren-Paz A."/>
            <person name="Hausser J."/>
            <person name="Olender T."/>
            <person name="Cytryn E."/>
            <person name="Kolodkin-Gal I."/>
        </authorList>
    </citation>
    <scope>NUCLEOTIDE SEQUENCE [LARGE SCALE GENOMIC DNA]</scope>
    <source>
        <strain evidence="2 3">I5</strain>
    </source>
</reference>
<proteinExistence type="predicted"/>
<feature type="non-terminal residue" evidence="2">
    <location>
        <position position="1"/>
    </location>
</feature>
<evidence type="ECO:0000313" key="2">
    <source>
        <dbReference type="EMBL" id="TKI77525.1"/>
    </source>
</evidence>
<dbReference type="AlphaFoldDB" id="A0A4U2ZS88"/>
<keyword evidence="1" id="KW-0472">Membrane</keyword>
<protein>
    <submittedName>
        <fullName evidence="2">Multidrug efflux MFS transporter</fullName>
    </submittedName>
</protein>
<name>A0A4U2ZS88_9BACI</name>
<gene>
    <name evidence="2" type="ORF">FC699_37345</name>
</gene>